<feature type="domain" description="Dynein heavy chain linker" evidence="3">
    <location>
        <begin position="839"/>
        <end position="985"/>
    </location>
</feature>
<evidence type="ECO:0000313" key="4">
    <source>
        <dbReference type="Proteomes" id="UP000694891"/>
    </source>
</evidence>
<proteinExistence type="predicted"/>
<dbReference type="AlphaFoldDB" id="A0A9Y4U294"/>
<dbReference type="InterPro" id="IPR013602">
    <property type="entry name" value="Dynein_heavy_linker"/>
</dbReference>
<evidence type="ECO:0000256" key="2">
    <source>
        <dbReference type="SAM" id="MobiDB-lite"/>
    </source>
</evidence>
<dbReference type="GO" id="GO:0007018">
    <property type="term" value="P:microtubule-based movement"/>
    <property type="evidence" value="ECO:0007669"/>
    <property type="project" value="InterPro"/>
</dbReference>
<feature type="coiled-coil region" evidence="1">
    <location>
        <begin position="594"/>
        <end position="621"/>
    </location>
</feature>
<sequence>MEDEDRPGFRVPVSHPRKPAQPKPSRRSQRYLPLTPPVEKCFLCRETADAAEVTVHPVIATSSHFTSFPCFFLELFDNEEYDCWTPEDWLALGNAEGSPNRKPIPAKALLPTDNETPSDDPQSPPLKCSWHVVGVLDYSKEKCQYLVQKVHQNSGQTDEEENPNKKHRKGINHLVAGSKYWVPRIRLLFQAEDPRVFAERIQFALRYRENTEALLFYHSSVDNMPMWPGTPTLSTDHLERIKRRALSAPGLRRRNLEKCMEDLEKEIKLGYDRTMKSMIFDKMVMSQPEKFPDITLPQKNPECVPQTGCVSVPHFDYEETRNAFVKRTILSKTEVIHVLSEMRSECNKVVAMTLFDVGSVKPFRLEKFKDIQSEIHYQISLFLREKWTATLSRSICHNLINIGKGWYNMMESRWDIYKMSKLYKLMLVVRFNQQDSLRHLVQDSLVSLTQLVLDACHSVLTCPQDLVWEDNLLTSPYKPKKNPLFLLDLVLDQTGVHYSTPLESFATSFVDLFDKGIQVTYSIPQFDKFVMQNLVFANDLWVESVALWEPEVTELREKIRNALIQAAIPLKAYAAEYEKHLELHNLDIETLLKSHNVEQTSQELKKQVEQHLKEKDRIELSLPSSIVIGPFVVCVEAVRQSLTEKRKALANALLDRFVVKLSSQIDNACEECYNISRKLCEKPNSIEELTEMREWMKQIPELLKSYEECLDKILPEYELFEEFCYNLSNEDFHKKWMAIGWPQRIISQMELVAFQHVEDEEHFRKRHRVHWNNFAEQLNFLEMRFVGFVRHSDIDRAHQMANKVKHFSKQLQECQTTAQTINTRERLLGVPVTNYDRVQKLVEDLQPFQDLWITTSDWLECSDLWLRNPLSSIDLQKLECHISDALKTLRRCIKQLEDIPGCQKAATVIHGRIEDFRSYVPLIRSLRNPAMRSHHWKMLSEHVQIKVHPKASLTLSRCLELGLQNHMDAIAHVAEVAEKEHSTEQIPL</sequence>
<feature type="region of interest" description="Disordered" evidence="2">
    <location>
        <begin position="95"/>
        <end position="124"/>
    </location>
</feature>
<dbReference type="RefSeq" id="XP_008303967.1">
    <property type="nucleotide sequence ID" value="XM_008305745.1"/>
</dbReference>
<keyword evidence="4" id="KW-1185">Reference proteome</keyword>
<dbReference type="GO" id="GO:0051959">
    <property type="term" value="F:dynein light intermediate chain binding"/>
    <property type="evidence" value="ECO:0007669"/>
    <property type="project" value="InterPro"/>
</dbReference>
<protein>
    <submittedName>
        <fullName evidence="5">Dynein heavy chain 1, axonemal-like</fullName>
    </submittedName>
</protein>
<dbReference type="Pfam" id="PF08393">
    <property type="entry name" value="DHC_N2"/>
    <property type="match status" value="1"/>
</dbReference>
<dbReference type="PANTHER" id="PTHR22878:SF73">
    <property type="entry name" value="DYNEIN AXONEMAL HEAVY CHAIN 1"/>
    <property type="match status" value="1"/>
</dbReference>
<gene>
    <name evidence="5" type="primary">LOC103375449</name>
</gene>
<accession>A0A9Y4U294</accession>
<organism evidence="4 5">
    <name type="scientific">Stegastes partitus</name>
    <name type="common">bicolor damselfish</name>
    <dbReference type="NCBI Taxonomy" id="144197"/>
    <lineage>
        <taxon>Eukaryota</taxon>
        <taxon>Metazoa</taxon>
        <taxon>Chordata</taxon>
        <taxon>Craniata</taxon>
        <taxon>Vertebrata</taxon>
        <taxon>Euteleostomi</taxon>
        <taxon>Actinopterygii</taxon>
        <taxon>Neopterygii</taxon>
        <taxon>Teleostei</taxon>
        <taxon>Neoteleostei</taxon>
        <taxon>Acanthomorphata</taxon>
        <taxon>Ovalentaria</taxon>
        <taxon>Pomacentridae</taxon>
        <taxon>Stegastes</taxon>
    </lineage>
</organism>
<feature type="region of interest" description="Disordered" evidence="2">
    <location>
        <begin position="1"/>
        <end position="31"/>
    </location>
</feature>
<evidence type="ECO:0000313" key="5">
    <source>
        <dbReference type="RefSeq" id="XP_008303967.1"/>
    </source>
</evidence>
<dbReference type="PANTHER" id="PTHR22878">
    <property type="entry name" value="DYNEIN HEAVY CHAIN 6, AXONEMAL-LIKE-RELATED"/>
    <property type="match status" value="1"/>
</dbReference>
<dbReference type="InterPro" id="IPR026983">
    <property type="entry name" value="DHC"/>
</dbReference>
<keyword evidence="1" id="KW-0175">Coiled coil</keyword>
<dbReference type="GO" id="GO:0045505">
    <property type="term" value="F:dynein intermediate chain binding"/>
    <property type="evidence" value="ECO:0007669"/>
    <property type="project" value="InterPro"/>
</dbReference>
<feature type="compositionally biased region" description="Basic residues" evidence="2">
    <location>
        <begin position="15"/>
        <end position="29"/>
    </location>
</feature>
<dbReference type="Gene3D" id="1.10.287.2620">
    <property type="match status" value="1"/>
</dbReference>
<dbReference type="Proteomes" id="UP000694891">
    <property type="component" value="Unplaced"/>
</dbReference>
<dbReference type="GO" id="GO:0030286">
    <property type="term" value="C:dynein complex"/>
    <property type="evidence" value="ECO:0007669"/>
    <property type="project" value="InterPro"/>
</dbReference>
<dbReference type="GeneID" id="103375449"/>
<name>A0A9Y4U294_9TELE</name>
<reference evidence="5" key="1">
    <citation type="submission" date="2025-08" db="UniProtKB">
        <authorList>
            <consortium name="RefSeq"/>
        </authorList>
    </citation>
    <scope>IDENTIFICATION</scope>
</reference>
<evidence type="ECO:0000259" key="3">
    <source>
        <dbReference type="Pfam" id="PF08393"/>
    </source>
</evidence>
<evidence type="ECO:0000256" key="1">
    <source>
        <dbReference type="SAM" id="Coils"/>
    </source>
</evidence>